<feature type="domain" description="MacB-like periplasmic core" evidence="9">
    <location>
        <begin position="496"/>
        <end position="702"/>
    </location>
</feature>
<dbReference type="EMBL" id="LGCL01000026">
    <property type="protein sequence ID" value="KPL76028.1"/>
    <property type="molecule type" value="Genomic_DNA"/>
</dbReference>
<evidence type="ECO:0000256" key="1">
    <source>
        <dbReference type="ARBA" id="ARBA00004651"/>
    </source>
</evidence>
<feature type="transmembrane region" description="Helical" evidence="7">
    <location>
        <begin position="827"/>
        <end position="846"/>
    </location>
</feature>
<evidence type="ECO:0000313" key="10">
    <source>
        <dbReference type="EMBL" id="KPL76028.1"/>
    </source>
</evidence>
<comment type="subcellular location">
    <subcellularLocation>
        <location evidence="1">Cell membrane</location>
        <topology evidence="1">Multi-pass membrane protein</topology>
    </subcellularLocation>
</comment>
<name>A0A0P6X3V5_9CHLR</name>
<accession>A0A0P6X3V5</accession>
<evidence type="ECO:0000313" key="11">
    <source>
        <dbReference type="Proteomes" id="UP000050417"/>
    </source>
</evidence>
<feature type="transmembrane region" description="Helical" evidence="7">
    <location>
        <begin position="729"/>
        <end position="749"/>
    </location>
</feature>
<comment type="caution">
    <text evidence="10">The sequence shown here is derived from an EMBL/GenBank/DDBJ whole genome shotgun (WGS) entry which is preliminary data.</text>
</comment>
<dbReference type="RefSeq" id="WP_075063208.1">
    <property type="nucleotide sequence ID" value="NZ_LGCL01000026.1"/>
</dbReference>
<dbReference type="Proteomes" id="UP000050417">
    <property type="component" value="Unassembled WGS sequence"/>
</dbReference>
<evidence type="ECO:0000256" key="7">
    <source>
        <dbReference type="SAM" id="Phobius"/>
    </source>
</evidence>
<dbReference type="GO" id="GO:0005886">
    <property type="term" value="C:plasma membrane"/>
    <property type="evidence" value="ECO:0007669"/>
    <property type="project" value="UniProtKB-SubCell"/>
</dbReference>
<keyword evidence="11" id="KW-1185">Reference proteome</keyword>
<evidence type="ECO:0000256" key="6">
    <source>
        <dbReference type="ARBA" id="ARBA00038076"/>
    </source>
</evidence>
<feature type="domain" description="ABC3 transporter permease C-terminal" evidence="8">
    <location>
        <begin position="735"/>
        <end position="852"/>
    </location>
</feature>
<sequence>MRLFRFLTIRSLRARPARTLLSTLGIILGVASILAIAITNQTALASITRLFEDTSGKARLMLVSAESGEKVFSDRLERRFSNHQEITALLPVLQVQTLLGSHDSGQEIGFSFFGSDLGGLLVYGIDPDRDRLARDYEIIAGKFLSGDFNAFEMVMVNTYAEENNISPGKKVEIVTPNGIEKIEVVGLMEKSGPGKLNNGAFAIMPLGTVQTLFNNSGKISHLDVVVDEGVTSTGALEELQASLQTLAGKDFQVIFPASQGKRMSQMLENYQIGLNFLSGIALFVGAFLIYNAFTMTVVERTREFGMLRTVGMTSRQVVRIVLWEAAILGGLGSLLGAGLGVALSIGLTRVMELLLGQSLGQMHIPAGWVAISIGVGVIVTLIAAVVPALQAGRISPLEALRVRSRQKEGRLVREGWKLGVVLLAVSAVILLFNPFPYDVQFRLGSMTVFSLFFGATLMLPASVDLWERYTRPLVKVIYGNSGELGSRNIQRSRMRTTLTVAALMIGVAMILIVRAMTGSFSVDLKEWINAYVGGDLYVTSTLPMRSELERRLSAVEGVEALTPIRYIDVKWRLRDGNEETISFMAVDPSTYSQVTSFVFSGENVDPAAALRRLSQGQAVFISSVLAEKHNLNVGDTIELRTRSGLRVFEVAAVVVDFFNQGLVVEGSWDDLRRIFRVDDANTYLIKVSAGYDAAAVQSQIERLYGDRYKLTVESNRLIKQRITTLMDQAFGMFDVLAVLALLIAALGVVNTLTMNVMERTQEIGMLRGVGMTRGQVIKMVLAEAGLMGLIGGVIGLALGVILSRIFLASMMAMSGYDLEYTLPLEGVLLGVLVALVVSQIAALLPARRAARIAVLEAIHYE</sequence>
<organism evidence="10 11">
    <name type="scientific">Ornatilinea apprima</name>
    <dbReference type="NCBI Taxonomy" id="1134406"/>
    <lineage>
        <taxon>Bacteria</taxon>
        <taxon>Bacillati</taxon>
        <taxon>Chloroflexota</taxon>
        <taxon>Anaerolineae</taxon>
        <taxon>Anaerolineales</taxon>
        <taxon>Anaerolineaceae</taxon>
        <taxon>Ornatilinea</taxon>
    </lineage>
</organism>
<feature type="transmembrane region" description="Helical" evidence="7">
    <location>
        <begin position="441"/>
        <end position="461"/>
    </location>
</feature>
<dbReference type="PANTHER" id="PTHR30572">
    <property type="entry name" value="MEMBRANE COMPONENT OF TRANSPORTER-RELATED"/>
    <property type="match status" value="1"/>
</dbReference>
<comment type="similarity">
    <text evidence="6">Belongs to the ABC-4 integral membrane protein family.</text>
</comment>
<dbReference type="InterPro" id="IPR050250">
    <property type="entry name" value="Macrolide_Exporter_MacB"/>
</dbReference>
<evidence type="ECO:0000256" key="2">
    <source>
        <dbReference type="ARBA" id="ARBA00022475"/>
    </source>
</evidence>
<feature type="domain" description="ABC3 transporter permease C-terminal" evidence="8">
    <location>
        <begin position="275"/>
        <end position="396"/>
    </location>
</feature>
<keyword evidence="4 7" id="KW-1133">Transmembrane helix</keyword>
<feature type="transmembrane region" description="Helical" evidence="7">
    <location>
        <begin position="367"/>
        <end position="394"/>
    </location>
</feature>
<keyword evidence="2" id="KW-1003">Cell membrane</keyword>
<dbReference type="InterPro" id="IPR003838">
    <property type="entry name" value="ABC3_permease_C"/>
</dbReference>
<dbReference type="STRING" id="1134406.ADN00_11750"/>
<keyword evidence="3 7" id="KW-0812">Transmembrane</keyword>
<evidence type="ECO:0000256" key="4">
    <source>
        <dbReference type="ARBA" id="ARBA00022989"/>
    </source>
</evidence>
<feature type="transmembrane region" description="Helical" evidence="7">
    <location>
        <begin position="496"/>
        <end position="516"/>
    </location>
</feature>
<dbReference type="InterPro" id="IPR025857">
    <property type="entry name" value="MacB_PCD"/>
</dbReference>
<evidence type="ECO:0000256" key="5">
    <source>
        <dbReference type="ARBA" id="ARBA00023136"/>
    </source>
</evidence>
<dbReference type="GO" id="GO:0022857">
    <property type="term" value="F:transmembrane transporter activity"/>
    <property type="evidence" value="ECO:0007669"/>
    <property type="project" value="TreeGrafter"/>
</dbReference>
<dbReference type="PANTHER" id="PTHR30572:SF4">
    <property type="entry name" value="ABC TRANSPORTER PERMEASE YTRF"/>
    <property type="match status" value="1"/>
</dbReference>
<keyword evidence="5 7" id="KW-0472">Membrane</keyword>
<feature type="transmembrane region" description="Helical" evidence="7">
    <location>
        <begin position="320"/>
        <end position="347"/>
    </location>
</feature>
<proteinExistence type="inferred from homology"/>
<evidence type="ECO:0000259" key="9">
    <source>
        <dbReference type="Pfam" id="PF12704"/>
    </source>
</evidence>
<feature type="domain" description="MacB-like periplasmic core" evidence="9">
    <location>
        <begin position="19"/>
        <end position="241"/>
    </location>
</feature>
<gene>
    <name evidence="10" type="ORF">ADN00_11750</name>
</gene>
<feature type="transmembrane region" description="Helical" evidence="7">
    <location>
        <begin position="780"/>
        <end position="807"/>
    </location>
</feature>
<reference evidence="10 11" key="1">
    <citation type="submission" date="2015-07" db="EMBL/GenBank/DDBJ databases">
        <title>Genome sequence of Ornatilinea apprima DSM 23815.</title>
        <authorList>
            <person name="Hemp J."/>
            <person name="Ward L.M."/>
            <person name="Pace L.A."/>
            <person name="Fischer W.W."/>
        </authorList>
    </citation>
    <scope>NUCLEOTIDE SEQUENCE [LARGE SCALE GENOMIC DNA]</scope>
    <source>
        <strain evidence="10 11">P3M-1</strain>
    </source>
</reference>
<evidence type="ECO:0008006" key="12">
    <source>
        <dbReference type="Google" id="ProtNLM"/>
    </source>
</evidence>
<dbReference type="AlphaFoldDB" id="A0A0P6X3V5"/>
<dbReference type="Pfam" id="PF02687">
    <property type="entry name" value="FtsX"/>
    <property type="match status" value="2"/>
</dbReference>
<evidence type="ECO:0000256" key="3">
    <source>
        <dbReference type="ARBA" id="ARBA00022692"/>
    </source>
</evidence>
<protein>
    <recommendedName>
        <fullName evidence="12">ABC transporter permease</fullName>
    </recommendedName>
</protein>
<dbReference type="Pfam" id="PF12704">
    <property type="entry name" value="MacB_PCD"/>
    <property type="match status" value="2"/>
</dbReference>
<evidence type="ECO:0000259" key="8">
    <source>
        <dbReference type="Pfam" id="PF02687"/>
    </source>
</evidence>
<feature type="transmembrane region" description="Helical" evidence="7">
    <location>
        <begin position="415"/>
        <end position="435"/>
    </location>
</feature>
<dbReference type="OrthoDB" id="9780560at2"/>
<feature type="transmembrane region" description="Helical" evidence="7">
    <location>
        <begin position="272"/>
        <end position="299"/>
    </location>
</feature>